<reference evidence="2" key="1">
    <citation type="journal article" date="2015" name="Nat. Genet.">
        <title>The genome and transcriptome of the zoonotic hookworm Ancylostoma ceylanicum identify infection-specific gene families.</title>
        <authorList>
            <person name="Schwarz E.M."/>
            <person name="Hu Y."/>
            <person name="Antoshechkin I."/>
            <person name="Miller M.M."/>
            <person name="Sternberg P.W."/>
            <person name="Aroian R.V."/>
        </authorList>
    </citation>
    <scope>NUCLEOTIDE SEQUENCE</scope>
    <source>
        <strain evidence="2">HY135</strain>
    </source>
</reference>
<gene>
    <name evidence="1" type="primary">Acey_s0057.g2795</name>
    <name evidence="1" type="ORF">Y032_0057g2795</name>
</gene>
<protein>
    <submittedName>
        <fullName evidence="1">Uncharacterized protein</fullName>
    </submittedName>
</protein>
<dbReference type="AlphaFoldDB" id="A0A016U5N6"/>
<comment type="caution">
    <text evidence="1">The sequence shown here is derived from an EMBL/GenBank/DDBJ whole genome shotgun (WGS) entry which is preliminary data.</text>
</comment>
<sequence>MRTFISECVRKKELLGGNFDSFNVRSSSLNVRIKEHMSAKKRGSVTSPLGHHKIEAHGGKDFVVGCGILIHESEISARKALEAAWILAKNPGTNDKNEYLSLTSDLLPLISL</sequence>
<accession>A0A016U5N6</accession>
<dbReference type="Proteomes" id="UP000024635">
    <property type="component" value="Unassembled WGS sequence"/>
</dbReference>
<dbReference type="EMBL" id="JARK01001393">
    <property type="protein sequence ID" value="EYC10157.1"/>
    <property type="molecule type" value="Genomic_DNA"/>
</dbReference>
<dbReference type="OrthoDB" id="5849335at2759"/>
<proteinExistence type="predicted"/>
<evidence type="ECO:0000313" key="1">
    <source>
        <dbReference type="EMBL" id="EYC10157.1"/>
    </source>
</evidence>
<evidence type="ECO:0000313" key="2">
    <source>
        <dbReference type="Proteomes" id="UP000024635"/>
    </source>
</evidence>
<organism evidence="1 2">
    <name type="scientific">Ancylostoma ceylanicum</name>
    <dbReference type="NCBI Taxonomy" id="53326"/>
    <lineage>
        <taxon>Eukaryota</taxon>
        <taxon>Metazoa</taxon>
        <taxon>Ecdysozoa</taxon>
        <taxon>Nematoda</taxon>
        <taxon>Chromadorea</taxon>
        <taxon>Rhabditida</taxon>
        <taxon>Rhabditina</taxon>
        <taxon>Rhabditomorpha</taxon>
        <taxon>Strongyloidea</taxon>
        <taxon>Ancylostomatidae</taxon>
        <taxon>Ancylostomatinae</taxon>
        <taxon>Ancylostoma</taxon>
    </lineage>
</organism>
<keyword evidence="2" id="KW-1185">Reference proteome</keyword>
<name>A0A016U5N6_9BILA</name>